<dbReference type="NCBIfam" id="TIGR04183">
    <property type="entry name" value="Por_Secre_tail"/>
    <property type="match status" value="1"/>
</dbReference>
<proteinExistence type="predicted"/>
<sequence>MLIFALISKLNKLMTKQILTIVFASLVAWGTPTLMRATHAIEIIDNESQMPVISVTGSSLRIVGANGQSVSIFNVTGVRVLAFKVEGNDKHYELSLPKGCYIIKVGKTVRKVSIS</sequence>
<gene>
    <name evidence="1" type="ORF">HMPREF6485_1952</name>
</gene>
<name>E6K8L5_9BACT</name>
<dbReference type="eggNOG" id="ENOG5033JEG">
    <property type="taxonomic scope" value="Bacteria"/>
</dbReference>
<evidence type="ECO:0000313" key="2">
    <source>
        <dbReference type="Proteomes" id="UP000003112"/>
    </source>
</evidence>
<dbReference type="AlphaFoldDB" id="E6K8L5"/>
<dbReference type="Proteomes" id="UP000003112">
    <property type="component" value="Unassembled WGS sequence"/>
</dbReference>
<reference evidence="1 2" key="1">
    <citation type="submission" date="2010-10" db="EMBL/GenBank/DDBJ databases">
        <authorList>
            <person name="Muzny D."/>
            <person name="Qin X."/>
            <person name="Deng J."/>
            <person name="Jiang H."/>
            <person name="Liu Y."/>
            <person name="Qu J."/>
            <person name="Song X.-Z."/>
            <person name="Zhang L."/>
            <person name="Thornton R."/>
            <person name="Coyle M."/>
            <person name="Francisco L."/>
            <person name="Jackson L."/>
            <person name="Javaid M."/>
            <person name="Korchina V."/>
            <person name="Kovar C."/>
            <person name="Mata R."/>
            <person name="Mathew T."/>
            <person name="Ngo R."/>
            <person name="Nguyen L."/>
            <person name="Nguyen N."/>
            <person name="Okwuonu G."/>
            <person name="Ongeri F."/>
            <person name="Pham C."/>
            <person name="Simmons D."/>
            <person name="Wilczek-Boney K."/>
            <person name="Hale W."/>
            <person name="Jakkamsetti A."/>
            <person name="Pham P."/>
            <person name="Ruth R."/>
            <person name="San Lucas F."/>
            <person name="Warren J."/>
            <person name="Zhang J."/>
            <person name="Zhao Z."/>
            <person name="Zhou C."/>
            <person name="Zhu D."/>
            <person name="Lee S."/>
            <person name="Bess C."/>
            <person name="Blankenburg K."/>
            <person name="Forbes L."/>
            <person name="Fu Q."/>
            <person name="Gubbala S."/>
            <person name="Hirani K."/>
            <person name="Jayaseelan J.C."/>
            <person name="Lara F."/>
            <person name="Munidasa M."/>
            <person name="Palculict T."/>
            <person name="Patil S."/>
            <person name="Pu L.-L."/>
            <person name="Saada N."/>
            <person name="Tang L."/>
            <person name="Weissenberger G."/>
            <person name="Zhu Y."/>
            <person name="Hemphill L."/>
            <person name="Shang Y."/>
            <person name="Youmans B."/>
            <person name="Ayvaz T."/>
            <person name="Ross M."/>
            <person name="Santibanez J."/>
            <person name="Aqrawi P."/>
            <person name="Gross S."/>
            <person name="Joshi V."/>
            <person name="Fowler G."/>
            <person name="Nazareth L."/>
            <person name="Reid J."/>
            <person name="Worley K."/>
            <person name="Petrosino J."/>
            <person name="Highlander S."/>
            <person name="Gibbs R."/>
        </authorList>
    </citation>
    <scope>NUCLEOTIDE SEQUENCE [LARGE SCALE GENOMIC DNA]</scope>
    <source>
        <strain evidence="1 2">ATCC 33574</strain>
    </source>
</reference>
<organism evidence="1 2">
    <name type="scientific">Segatella buccae ATCC 33574</name>
    <dbReference type="NCBI Taxonomy" id="873513"/>
    <lineage>
        <taxon>Bacteria</taxon>
        <taxon>Pseudomonadati</taxon>
        <taxon>Bacteroidota</taxon>
        <taxon>Bacteroidia</taxon>
        <taxon>Bacteroidales</taxon>
        <taxon>Prevotellaceae</taxon>
        <taxon>Segatella</taxon>
    </lineage>
</organism>
<protein>
    <recommendedName>
        <fullName evidence="3">Secretion system C-terminal sorting domain-containing protein</fullName>
    </recommendedName>
</protein>
<dbReference type="InterPro" id="IPR026444">
    <property type="entry name" value="Secre_tail"/>
</dbReference>
<keyword evidence="2" id="KW-1185">Reference proteome</keyword>
<dbReference type="STRING" id="873513.HMPREF6485_1952"/>
<comment type="caution">
    <text evidence="1">The sequence shown here is derived from an EMBL/GenBank/DDBJ whole genome shotgun (WGS) entry which is preliminary data.</text>
</comment>
<dbReference type="EMBL" id="AEPD01000029">
    <property type="protein sequence ID" value="EFU30175.1"/>
    <property type="molecule type" value="Genomic_DNA"/>
</dbReference>
<dbReference type="HOGENOM" id="CLU_168251_0_0_10"/>
<evidence type="ECO:0008006" key="3">
    <source>
        <dbReference type="Google" id="ProtNLM"/>
    </source>
</evidence>
<accession>E6K8L5</accession>
<evidence type="ECO:0000313" key="1">
    <source>
        <dbReference type="EMBL" id="EFU30175.1"/>
    </source>
</evidence>